<evidence type="ECO:0000313" key="2">
    <source>
        <dbReference type="Proteomes" id="UP000738349"/>
    </source>
</evidence>
<gene>
    <name evidence="1" type="ORF">EDB81DRAFT_777376</name>
</gene>
<dbReference type="Pfam" id="PF14124">
    <property type="entry name" value="DUF4291"/>
    <property type="match status" value="1"/>
</dbReference>
<dbReference type="OrthoDB" id="413653at2759"/>
<dbReference type="PANTHER" id="PTHR38567">
    <property type="entry name" value="DUF4291 DOMAIN-CONTAINING PROTEIN"/>
    <property type="match status" value="1"/>
</dbReference>
<reference evidence="1" key="1">
    <citation type="journal article" date="2021" name="Nat. Commun.">
        <title>Genetic determinants of endophytism in the Arabidopsis root mycobiome.</title>
        <authorList>
            <person name="Mesny F."/>
            <person name="Miyauchi S."/>
            <person name="Thiergart T."/>
            <person name="Pickel B."/>
            <person name="Atanasova L."/>
            <person name="Karlsson M."/>
            <person name="Huettel B."/>
            <person name="Barry K.W."/>
            <person name="Haridas S."/>
            <person name="Chen C."/>
            <person name="Bauer D."/>
            <person name="Andreopoulos W."/>
            <person name="Pangilinan J."/>
            <person name="LaButti K."/>
            <person name="Riley R."/>
            <person name="Lipzen A."/>
            <person name="Clum A."/>
            <person name="Drula E."/>
            <person name="Henrissat B."/>
            <person name="Kohler A."/>
            <person name="Grigoriev I.V."/>
            <person name="Martin F.M."/>
            <person name="Hacquard S."/>
        </authorList>
    </citation>
    <scope>NUCLEOTIDE SEQUENCE</scope>
    <source>
        <strain evidence="1">MPI-CAGE-AT-0147</strain>
    </source>
</reference>
<protein>
    <recommendedName>
        <fullName evidence="3">ATP-dependent RNA helicase DHX8</fullName>
    </recommendedName>
</protein>
<comment type="caution">
    <text evidence="1">The sequence shown here is derived from an EMBL/GenBank/DDBJ whole genome shotgun (WGS) entry which is preliminary data.</text>
</comment>
<evidence type="ECO:0008006" key="3">
    <source>
        <dbReference type="Google" id="ProtNLM"/>
    </source>
</evidence>
<dbReference type="Proteomes" id="UP000738349">
    <property type="component" value="Unassembled WGS sequence"/>
</dbReference>
<dbReference type="PANTHER" id="PTHR38567:SF1">
    <property type="entry name" value="DUF4291 DOMAIN-CONTAINING PROTEIN"/>
    <property type="match status" value="1"/>
</dbReference>
<organism evidence="1 2">
    <name type="scientific">Dactylonectria macrodidyma</name>
    <dbReference type="NCBI Taxonomy" id="307937"/>
    <lineage>
        <taxon>Eukaryota</taxon>
        <taxon>Fungi</taxon>
        <taxon>Dikarya</taxon>
        <taxon>Ascomycota</taxon>
        <taxon>Pezizomycotina</taxon>
        <taxon>Sordariomycetes</taxon>
        <taxon>Hypocreomycetidae</taxon>
        <taxon>Hypocreales</taxon>
        <taxon>Nectriaceae</taxon>
        <taxon>Dactylonectria</taxon>
    </lineage>
</organism>
<proteinExistence type="predicted"/>
<dbReference type="EMBL" id="JAGMUV010000002">
    <property type="protein sequence ID" value="KAH7171010.1"/>
    <property type="molecule type" value="Genomic_DNA"/>
</dbReference>
<keyword evidence="2" id="KW-1185">Reference proteome</keyword>
<accession>A0A9P9FPD3</accession>
<name>A0A9P9FPD3_9HYPO</name>
<evidence type="ECO:0000313" key="1">
    <source>
        <dbReference type="EMBL" id="KAH7171010.1"/>
    </source>
</evidence>
<dbReference type="InterPro" id="IPR025633">
    <property type="entry name" value="DUF4291"/>
</dbReference>
<dbReference type="AlphaFoldDB" id="A0A9P9FPD3"/>
<sequence>MGQISPRPPSLLHHARLIMAADTTSTSKTSPVPYRQIRALYDDTTITVYQAYKLSIAQAAVKSQKLNASPDFKPGRMTWVKPSWAWMMYRAGYSHKDPGQSRILAIKMTHEHFIGLLERGVLSTHVQRDQATDSNDQISTSGKRVKSSDIRIQWDPERTPRLGVLPYRSIQIGIPGALSETWVNEWIDEIEDVTETARELKRVIDEQPDITTEELVNLGLVPKEKPFDVPESVQKRLEMIAPTSLVKS</sequence>